<reference evidence="2 3" key="1">
    <citation type="submission" date="2016-05" db="EMBL/GenBank/DDBJ databases">
        <title>Comparative analysis of secretome profiles of manganese(II)-oxidizing ascomycete fungi.</title>
        <authorList>
            <consortium name="DOE Joint Genome Institute"/>
            <person name="Zeiner C.A."/>
            <person name="Purvine S.O."/>
            <person name="Zink E.M."/>
            <person name="Wu S."/>
            <person name="Pasa-Tolic L."/>
            <person name="Chaput D.L."/>
            <person name="Haridas S."/>
            <person name="Grigoriev I.V."/>
            <person name="Santelli C.M."/>
            <person name="Hansel C.M."/>
        </authorList>
    </citation>
    <scope>NUCLEOTIDE SEQUENCE [LARGE SCALE GENOMIC DNA]</scope>
    <source>
        <strain evidence="2 3">SRC1lrK2f</strain>
    </source>
</reference>
<dbReference type="EMBL" id="KV441490">
    <property type="protein sequence ID" value="OAG16404.1"/>
    <property type="molecule type" value="Genomic_DNA"/>
</dbReference>
<feature type="region of interest" description="Disordered" evidence="1">
    <location>
        <begin position="231"/>
        <end position="252"/>
    </location>
</feature>
<sequence length="441" mass="49874">MSTDGFPAGGRFNSIKEWQRALSQYTDDLGQQHHNQDDPSSESEGQADSEIAESTGTIAPEDKVQLTKTIKEGIDRCKQAMENSSAKLEQDIEDANQSFHAEIDLMNEWHERIKAQDLILDKRKEVHVRLPTNQVVTPAHNALVDEDAKEGILIAESFGAIKTEKANIRAKLANQVEKAEDAYRRDPVTLSTQIKCLRNVAELSGVDLDTGVDEYIFYEPVAPVIGVQSSTQVQGSSSTRSKQSKTANVHKRHKPTVPVFNLPEKGCSNCSRLQEELSTAHRKIDRIQAAAPVPDMRKLIKHGEQILSELIHQRDSADGAAAKELEDKKLSTEAALEDLANEQARIKKIHIGICHFWDHENQDAWQETFDLCREELVRIKKEQQALENHDFRCDEKVNKRQWNSRELLVKQIKFYDSLLSLARSHVMNRWGDLILSDSDSE</sequence>
<feature type="region of interest" description="Disordered" evidence="1">
    <location>
        <begin position="23"/>
        <end position="62"/>
    </location>
</feature>
<dbReference type="OMA" id="NEWHERI"/>
<name>A0A177D9G8_ALTAL</name>
<keyword evidence="3" id="KW-1185">Reference proteome</keyword>
<dbReference type="VEuPathDB" id="FungiDB:CC77DRAFT_1065418"/>
<dbReference type="RefSeq" id="XP_018381825.1">
    <property type="nucleotide sequence ID" value="XM_018528806.1"/>
</dbReference>
<proteinExistence type="predicted"/>
<gene>
    <name evidence="2" type="ORF">CC77DRAFT_1065418</name>
</gene>
<feature type="compositionally biased region" description="Acidic residues" evidence="1">
    <location>
        <begin position="39"/>
        <end position="51"/>
    </location>
</feature>
<dbReference type="KEGG" id="aalt:CC77DRAFT_1065418"/>
<organism evidence="2 3">
    <name type="scientific">Alternaria alternata</name>
    <name type="common">Alternaria rot fungus</name>
    <name type="synonym">Torula alternata</name>
    <dbReference type="NCBI Taxonomy" id="5599"/>
    <lineage>
        <taxon>Eukaryota</taxon>
        <taxon>Fungi</taxon>
        <taxon>Dikarya</taxon>
        <taxon>Ascomycota</taxon>
        <taxon>Pezizomycotina</taxon>
        <taxon>Dothideomycetes</taxon>
        <taxon>Pleosporomycetidae</taxon>
        <taxon>Pleosporales</taxon>
        <taxon>Pleosporineae</taxon>
        <taxon>Pleosporaceae</taxon>
        <taxon>Alternaria</taxon>
        <taxon>Alternaria sect. Alternaria</taxon>
        <taxon>Alternaria alternata complex</taxon>
    </lineage>
</organism>
<accession>A0A177D9G8</accession>
<dbReference type="AlphaFoldDB" id="A0A177D9G8"/>
<evidence type="ECO:0000313" key="3">
    <source>
        <dbReference type="Proteomes" id="UP000077248"/>
    </source>
</evidence>
<dbReference type="GeneID" id="29114400"/>
<evidence type="ECO:0000256" key="1">
    <source>
        <dbReference type="SAM" id="MobiDB-lite"/>
    </source>
</evidence>
<protein>
    <submittedName>
        <fullName evidence="2">Uncharacterized protein</fullName>
    </submittedName>
</protein>
<evidence type="ECO:0000313" key="2">
    <source>
        <dbReference type="EMBL" id="OAG16404.1"/>
    </source>
</evidence>
<dbReference type="Proteomes" id="UP000077248">
    <property type="component" value="Unassembled WGS sequence"/>
</dbReference>